<keyword evidence="2" id="KW-1133">Transmembrane helix</keyword>
<dbReference type="Proteomes" id="UP001174677">
    <property type="component" value="Chromosome 4"/>
</dbReference>
<accession>A0ABQ9MRM7</accession>
<name>A0ABQ9MRM7_HEVBR</name>
<organism evidence="3 4">
    <name type="scientific">Hevea brasiliensis</name>
    <name type="common">Para rubber tree</name>
    <name type="synonym">Siphonia brasiliensis</name>
    <dbReference type="NCBI Taxonomy" id="3981"/>
    <lineage>
        <taxon>Eukaryota</taxon>
        <taxon>Viridiplantae</taxon>
        <taxon>Streptophyta</taxon>
        <taxon>Embryophyta</taxon>
        <taxon>Tracheophyta</taxon>
        <taxon>Spermatophyta</taxon>
        <taxon>Magnoliopsida</taxon>
        <taxon>eudicotyledons</taxon>
        <taxon>Gunneridae</taxon>
        <taxon>Pentapetalae</taxon>
        <taxon>rosids</taxon>
        <taxon>fabids</taxon>
        <taxon>Malpighiales</taxon>
        <taxon>Euphorbiaceae</taxon>
        <taxon>Crotonoideae</taxon>
        <taxon>Micrandreae</taxon>
        <taxon>Hevea</taxon>
    </lineage>
</organism>
<evidence type="ECO:0000256" key="1">
    <source>
        <dbReference type="SAM" id="MobiDB-lite"/>
    </source>
</evidence>
<dbReference type="PANTHER" id="PTHR34379:SF6">
    <property type="entry name" value="PROTEIN 3F"/>
    <property type="match status" value="1"/>
</dbReference>
<gene>
    <name evidence="3" type="ORF">P3X46_006754</name>
</gene>
<keyword evidence="2" id="KW-0472">Membrane</keyword>
<dbReference type="InterPro" id="IPR040411">
    <property type="entry name" value="At5g23160-like"/>
</dbReference>
<protein>
    <submittedName>
        <fullName evidence="3">Uncharacterized protein</fullName>
    </submittedName>
</protein>
<feature type="compositionally biased region" description="Polar residues" evidence="1">
    <location>
        <begin position="141"/>
        <end position="152"/>
    </location>
</feature>
<keyword evidence="2" id="KW-0812">Transmembrane</keyword>
<proteinExistence type="predicted"/>
<reference evidence="3" key="1">
    <citation type="journal article" date="2023" name="Plant Biotechnol. J.">
        <title>Chromosome-level wild Hevea brasiliensis genome provides new tools for genomic-assisted breeding and valuable loci to elevate rubber yield.</title>
        <authorList>
            <person name="Cheng H."/>
            <person name="Song X."/>
            <person name="Hu Y."/>
            <person name="Wu T."/>
            <person name="Yang Q."/>
            <person name="An Z."/>
            <person name="Feng S."/>
            <person name="Deng Z."/>
            <person name="Wu W."/>
            <person name="Zeng X."/>
            <person name="Tu M."/>
            <person name="Wang X."/>
            <person name="Huang H."/>
        </authorList>
    </citation>
    <scope>NUCLEOTIDE SEQUENCE</scope>
    <source>
        <strain evidence="3">MT/VB/25A 57/8</strain>
    </source>
</reference>
<sequence length="291" mass="32745">MHCTKFQKSNINKESHDRINKGNKLFLCFRPVVMDGSGSVNGSRGNSNSFVKYIEMNHKDGVVFPRMYPALSSSPKSPFLPTMEKDAAGHRKKKTKRKFLRAVKAVLFETTLAKRIKKKAFPGKTKQSKGDPSAKAEKNLMGSSSFQSLSRKNDGTNVTFAPIMNSSARTSRNSSLNSTISKSDRRLPFESYNNSMETKKNLDMKQEKFGKGHYSSNAGLFLLLVTLLVLVFWGKVYAILCTSTWLFFVPNWNSGKKLLKNKANSGSMDLDEYKKKIVMEGILDRDRSRAP</sequence>
<comment type="caution">
    <text evidence="3">The sequence shown here is derived from an EMBL/GenBank/DDBJ whole genome shotgun (WGS) entry which is preliminary data.</text>
</comment>
<dbReference type="EMBL" id="JARPOI010000004">
    <property type="protein sequence ID" value="KAJ9182801.1"/>
    <property type="molecule type" value="Genomic_DNA"/>
</dbReference>
<feature type="region of interest" description="Disordered" evidence="1">
    <location>
        <begin position="119"/>
        <end position="152"/>
    </location>
</feature>
<evidence type="ECO:0000256" key="2">
    <source>
        <dbReference type="SAM" id="Phobius"/>
    </source>
</evidence>
<evidence type="ECO:0000313" key="4">
    <source>
        <dbReference type="Proteomes" id="UP001174677"/>
    </source>
</evidence>
<dbReference type="PANTHER" id="PTHR34379">
    <property type="entry name" value="OS07G0553800 PROTEIN"/>
    <property type="match status" value="1"/>
</dbReference>
<feature type="transmembrane region" description="Helical" evidence="2">
    <location>
        <begin position="220"/>
        <end position="248"/>
    </location>
</feature>
<feature type="compositionally biased region" description="Basic and acidic residues" evidence="1">
    <location>
        <begin position="128"/>
        <end position="138"/>
    </location>
</feature>
<keyword evidence="4" id="KW-1185">Reference proteome</keyword>
<evidence type="ECO:0000313" key="3">
    <source>
        <dbReference type="EMBL" id="KAJ9182801.1"/>
    </source>
</evidence>